<feature type="domain" description="B box-type" evidence="1">
    <location>
        <begin position="61"/>
        <end position="92"/>
    </location>
</feature>
<keyword evidence="3" id="KW-1185">Reference proteome</keyword>
<accession>A0A9D3YN63</accession>
<sequence>MICAKCYIRGDENGAVGICKEGKYYLCGECVTEHRKIEEFSKHEIAFFYCATKLKVNKLVRANSFCLDCGQYLCEKCKMDHRGFRIYRRHTFIGGKSIPGMVFNHDEVCGREILQSRSTSTRLNRQVIV</sequence>
<reference evidence="2" key="2">
    <citation type="submission" date="2020-11" db="EMBL/GenBank/DDBJ databases">
        <authorList>
            <person name="McCartney M.A."/>
            <person name="Auch B."/>
            <person name="Kono T."/>
            <person name="Mallez S."/>
            <person name="Becker A."/>
            <person name="Gohl D.M."/>
            <person name="Silverstein K.A.T."/>
            <person name="Koren S."/>
            <person name="Bechman K.B."/>
            <person name="Herman A."/>
            <person name="Abrahante J.E."/>
            <person name="Garbe J."/>
        </authorList>
    </citation>
    <scope>NUCLEOTIDE SEQUENCE</scope>
    <source>
        <strain evidence="2">Duluth1</strain>
        <tissue evidence="2">Whole animal</tissue>
    </source>
</reference>
<evidence type="ECO:0000313" key="2">
    <source>
        <dbReference type="EMBL" id="KAH3701885.1"/>
    </source>
</evidence>
<dbReference type="AlphaFoldDB" id="A0A9D3YN63"/>
<gene>
    <name evidence="2" type="ORF">DPMN_076881</name>
</gene>
<proteinExistence type="predicted"/>
<dbReference type="Pfam" id="PF00643">
    <property type="entry name" value="zf-B_box"/>
    <property type="match status" value="1"/>
</dbReference>
<evidence type="ECO:0000259" key="1">
    <source>
        <dbReference type="Pfam" id="PF00643"/>
    </source>
</evidence>
<dbReference type="EMBL" id="JAIWYP010000015">
    <property type="protein sequence ID" value="KAH3701885.1"/>
    <property type="molecule type" value="Genomic_DNA"/>
</dbReference>
<dbReference type="InterPro" id="IPR000315">
    <property type="entry name" value="Znf_B-box"/>
</dbReference>
<dbReference type="GO" id="GO:0008270">
    <property type="term" value="F:zinc ion binding"/>
    <property type="evidence" value="ECO:0007669"/>
    <property type="project" value="InterPro"/>
</dbReference>
<protein>
    <recommendedName>
        <fullName evidence="1">B box-type domain-containing protein</fullName>
    </recommendedName>
</protein>
<dbReference type="Proteomes" id="UP000828390">
    <property type="component" value="Unassembled WGS sequence"/>
</dbReference>
<organism evidence="2 3">
    <name type="scientific">Dreissena polymorpha</name>
    <name type="common">Zebra mussel</name>
    <name type="synonym">Mytilus polymorpha</name>
    <dbReference type="NCBI Taxonomy" id="45954"/>
    <lineage>
        <taxon>Eukaryota</taxon>
        <taxon>Metazoa</taxon>
        <taxon>Spiralia</taxon>
        <taxon>Lophotrochozoa</taxon>
        <taxon>Mollusca</taxon>
        <taxon>Bivalvia</taxon>
        <taxon>Autobranchia</taxon>
        <taxon>Heteroconchia</taxon>
        <taxon>Euheterodonta</taxon>
        <taxon>Imparidentia</taxon>
        <taxon>Neoheterodontei</taxon>
        <taxon>Myida</taxon>
        <taxon>Dreissenoidea</taxon>
        <taxon>Dreissenidae</taxon>
        <taxon>Dreissena</taxon>
    </lineage>
</organism>
<reference evidence="2" key="1">
    <citation type="journal article" date="2019" name="bioRxiv">
        <title>The Genome of the Zebra Mussel, Dreissena polymorpha: A Resource for Invasive Species Research.</title>
        <authorList>
            <person name="McCartney M.A."/>
            <person name="Auch B."/>
            <person name="Kono T."/>
            <person name="Mallez S."/>
            <person name="Zhang Y."/>
            <person name="Obille A."/>
            <person name="Becker A."/>
            <person name="Abrahante J.E."/>
            <person name="Garbe J."/>
            <person name="Badalamenti J.P."/>
            <person name="Herman A."/>
            <person name="Mangelson H."/>
            <person name="Liachko I."/>
            <person name="Sullivan S."/>
            <person name="Sone E.D."/>
            <person name="Koren S."/>
            <person name="Silverstein K.A.T."/>
            <person name="Beckman K.B."/>
            <person name="Gohl D.M."/>
        </authorList>
    </citation>
    <scope>NUCLEOTIDE SEQUENCE</scope>
    <source>
        <strain evidence="2">Duluth1</strain>
        <tissue evidence="2">Whole animal</tissue>
    </source>
</reference>
<comment type="caution">
    <text evidence="2">The sequence shown here is derived from an EMBL/GenBank/DDBJ whole genome shotgun (WGS) entry which is preliminary data.</text>
</comment>
<evidence type="ECO:0000313" key="3">
    <source>
        <dbReference type="Proteomes" id="UP000828390"/>
    </source>
</evidence>
<name>A0A9D3YN63_DREPO</name>